<organism evidence="2 3">
    <name type="scientific">Iris pallida</name>
    <name type="common">Sweet iris</name>
    <dbReference type="NCBI Taxonomy" id="29817"/>
    <lineage>
        <taxon>Eukaryota</taxon>
        <taxon>Viridiplantae</taxon>
        <taxon>Streptophyta</taxon>
        <taxon>Embryophyta</taxon>
        <taxon>Tracheophyta</taxon>
        <taxon>Spermatophyta</taxon>
        <taxon>Magnoliopsida</taxon>
        <taxon>Liliopsida</taxon>
        <taxon>Asparagales</taxon>
        <taxon>Iridaceae</taxon>
        <taxon>Iridoideae</taxon>
        <taxon>Irideae</taxon>
        <taxon>Iris</taxon>
    </lineage>
</organism>
<name>A0AAX6I9K7_IRIPA</name>
<evidence type="ECO:0000313" key="3">
    <source>
        <dbReference type="Proteomes" id="UP001140949"/>
    </source>
</evidence>
<gene>
    <name evidence="2" type="ORF">M6B38_270660</name>
</gene>
<reference evidence="2" key="2">
    <citation type="submission" date="2023-04" db="EMBL/GenBank/DDBJ databases">
        <authorList>
            <person name="Bruccoleri R.E."/>
            <person name="Oakeley E.J."/>
            <person name="Faust A.-M."/>
            <person name="Dessus-Babus S."/>
            <person name="Altorfer M."/>
            <person name="Burckhardt D."/>
            <person name="Oertli M."/>
            <person name="Naumann U."/>
            <person name="Petersen F."/>
            <person name="Wong J."/>
        </authorList>
    </citation>
    <scope>NUCLEOTIDE SEQUENCE</scope>
    <source>
        <strain evidence="2">GSM-AAB239-AS_SAM_17_03QT</strain>
        <tissue evidence="2">Leaf</tissue>
    </source>
</reference>
<protein>
    <submittedName>
        <fullName evidence="2">Formin-like protein 5 isoform X1</fullName>
    </submittedName>
</protein>
<comment type="caution">
    <text evidence="2">The sequence shown here is derived from an EMBL/GenBank/DDBJ whole genome shotgun (WGS) entry which is preliminary data.</text>
</comment>
<evidence type="ECO:0000313" key="2">
    <source>
        <dbReference type="EMBL" id="KAJ6849444.1"/>
    </source>
</evidence>
<dbReference type="Proteomes" id="UP001140949">
    <property type="component" value="Unassembled WGS sequence"/>
</dbReference>
<reference evidence="2" key="1">
    <citation type="journal article" date="2023" name="GigaByte">
        <title>Genome assembly of the bearded iris, Iris pallida Lam.</title>
        <authorList>
            <person name="Bruccoleri R.E."/>
            <person name="Oakeley E.J."/>
            <person name="Faust A.M.E."/>
            <person name="Altorfer M."/>
            <person name="Dessus-Babus S."/>
            <person name="Burckhardt D."/>
            <person name="Oertli M."/>
            <person name="Naumann U."/>
            <person name="Petersen F."/>
            <person name="Wong J."/>
        </authorList>
    </citation>
    <scope>NUCLEOTIDE SEQUENCE</scope>
    <source>
        <strain evidence="2">GSM-AAB239-AS_SAM_17_03QT</strain>
    </source>
</reference>
<feature type="region of interest" description="Disordered" evidence="1">
    <location>
        <begin position="120"/>
        <end position="150"/>
    </location>
</feature>
<proteinExistence type="predicted"/>
<accession>A0AAX6I9K7</accession>
<evidence type="ECO:0000256" key="1">
    <source>
        <dbReference type="SAM" id="MobiDB-lite"/>
    </source>
</evidence>
<feature type="region of interest" description="Disordered" evidence="1">
    <location>
        <begin position="23"/>
        <end position="93"/>
    </location>
</feature>
<keyword evidence="3" id="KW-1185">Reference proteome</keyword>
<dbReference type="EMBL" id="JANAVB010003598">
    <property type="protein sequence ID" value="KAJ6849444.1"/>
    <property type="molecule type" value="Genomic_DNA"/>
</dbReference>
<dbReference type="AlphaFoldDB" id="A0AAX6I9K7"/>
<sequence length="150" mass="16790">MAHHQYQPPDLATDSTITIEREKMRDTSPDITAVQAPRVSSPPGAAPRNRRLIRAFPPLQPTNAPRVSTRRLASPSQRPCRAPHSLPPGDRHHLNLFERAGPSPLDPVDSRLAVVVRLPPGYSDRPCATRPRHRIPLPELRSPRHPAQHR</sequence>